<gene>
    <name evidence="4" type="ORF">GCM10010171_51370</name>
</gene>
<dbReference type="AlphaFoldDB" id="A0A918GN86"/>
<dbReference type="Pfam" id="PF03976">
    <property type="entry name" value="PPK2"/>
    <property type="match status" value="1"/>
</dbReference>
<evidence type="ECO:0000313" key="4">
    <source>
        <dbReference type="EMBL" id="GGS49940.1"/>
    </source>
</evidence>
<evidence type="ECO:0000256" key="2">
    <source>
        <dbReference type="ARBA" id="ARBA00022777"/>
    </source>
</evidence>
<feature type="domain" description="Polyphosphate kinase-2-related" evidence="3">
    <location>
        <begin position="42"/>
        <end position="261"/>
    </location>
</feature>
<keyword evidence="1" id="KW-0808">Transferase</keyword>
<dbReference type="GO" id="GO:0006797">
    <property type="term" value="P:polyphosphate metabolic process"/>
    <property type="evidence" value="ECO:0007669"/>
    <property type="project" value="InterPro"/>
</dbReference>
<dbReference type="InterPro" id="IPR022300">
    <property type="entry name" value="PPK2-rel_1"/>
</dbReference>
<accession>A0A918GN86</accession>
<reference evidence="4" key="1">
    <citation type="journal article" date="2014" name="Int. J. Syst. Evol. Microbiol.">
        <title>Complete genome sequence of Corynebacterium casei LMG S-19264T (=DSM 44701T), isolated from a smear-ripened cheese.</title>
        <authorList>
            <consortium name="US DOE Joint Genome Institute (JGI-PGF)"/>
            <person name="Walter F."/>
            <person name="Albersmeier A."/>
            <person name="Kalinowski J."/>
            <person name="Ruckert C."/>
        </authorList>
    </citation>
    <scope>NUCLEOTIDE SEQUENCE</scope>
    <source>
        <strain evidence="4">JCM 3276</strain>
    </source>
</reference>
<organism evidence="4 5">
    <name type="scientific">Actinokineospora fastidiosa</name>
    <dbReference type="NCBI Taxonomy" id="1816"/>
    <lineage>
        <taxon>Bacteria</taxon>
        <taxon>Bacillati</taxon>
        <taxon>Actinomycetota</taxon>
        <taxon>Actinomycetes</taxon>
        <taxon>Pseudonocardiales</taxon>
        <taxon>Pseudonocardiaceae</taxon>
        <taxon>Actinokineospora</taxon>
    </lineage>
</organism>
<dbReference type="PANTHER" id="PTHR34383">
    <property type="entry name" value="POLYPHOSPHATE:AMP PHOSPHOTRANSFERASE-RELATED"/>
    <property type="match status" value="1"/>
</dbReference>
<keyword evidence="2" id="KW-0418">Kinase</keyword>
<dbReference type="InterPro" id="IPR022488">
    <property type="entry name" value="PPK2-related"/>
</dbReference>
<dbReference type="Proteomes" id="UP000660680">
    <property type="component" value="Unassembled WGS sequence"/>
</dbReference>
<dbReference type="Gene3D" id="3.40.50.300">
    <property type="entry name" value="P-loop containing nucleotide triphosphate hydrolases"/>
    <property type="match status" value="1"/>
</dbReference>
<keyword evidence="5" id="KW-1185">Reference proteome</keyword>
<dbReference type="GO" id="GO:0008976">
    <property type="term" value="F:polyphosphate kinase activity"/>
    <property type="evidence" value="ECO:0007669"/>
    <property type="project" value="InterPro"/>
</dbReference>
<dbReference type="SUPFAM" id="SSF52540">
    <property type="entry name" value="P-loop containing nucleoside triphosphate hydrolases"/>
    <property type="match status" value="1"/>
</dbReference>
<dbReference type="InterPro" id="IPR027417">
    <property type="entry name" value="P-loop_NTPase"/>
</dbReference>
<dbReference type="PIRSF" id="PIRSF028756">
    <property type="entry name" value="PPK2_prd"/>
    <property type="match status" value="1"/>
</dbReference>
<dbReference type="NCBIfam" id="TIGR03709">
    <property type="entry name" value="PPK2_rel_1"/>
    <property type="match status" value="1"/>
</dbReference>
<dbReference type="InterPro" id="IPR016898">
    <property type="entry name" value="Polyphosphate_phosphotransfera"/>
</dbReference>
<sequence length="287" mass="32266">METCVKRVSGRRTTLRYMVRDVLRVRPGDLPDPRSTPVGPTSKQAARAALPAIGARLAELQEALYAEATRGVLLVLQGMDTSGKGGTIKHVAGLLNPLGLRIASFKSPTREERRHDFLWRIRKQVPVPGQIGVFDRSHYEDVLIVRVENLAPDWEARYSTINAFEAELADSGITVIKCFLHISPREQKKRLLDRLNDPSKHWKYNPADLAARAKWSAYQEAYAAVLARCSTPAAPWYVIPADRKWYRNWAVASLLLETLEALAPQPPRADFDVQSELTRLTEHDPLA</sequence>
<reference evidence="4" key="2">
    <citation type="submission" date="2020-09" db="EMBL/GenBank/DDBJ databases">
        <authorList>
            <person name="Sun Q."/>
            <person name="Ohkuma M."/>
        </authorList>
    </citation>
    <scope>NUCLEOTIDE SEQUENCE</scope>
    <source>
        <strain evidence="4">JCM 3276</strain>
    </source>
</reference>
<proteinExistence type="predicted"/>
<name>A0A918GN86_9PSEU</name>
<evidence type="ECO:0000313" key="5">
    <source>
        <dbReference type="Proteomes" id="UP000660680"/>
    </source>
</evidence>
<evidence type="ECO:0000259" key="3">
    <source>
        <dbReference type="Pfam" id="PF03976"/>
    </source>
</evidence>
<protein>
    <submittedName>
        <fullName evidence="4">Polyphosphate--nucleotide phosphotransferase</fullName>
    </submittedName>
</protein>
<evidence type="ECO:0000256" key="1">
    <source>
        <dbReference type="ARBA" id="ARBA00022679"/>
    </source>
</evidence>
<dbReference type="PANTHER" id="PTHR34383:SF3">
    <property type="entry name" value="POLYPHOSPHATE:AMP PHOSPHOTRANSFERASE"/>
    <property type="match status" value="1"/>
</dbReference>
<comment type="caution">
    <text evidence="4">The sequence shown here is derived from an EMBL/GenBank/DDBJ whole genome shotgun (WGS) entry which is preliminary data.</text>
</comment>
<dbReference type="EMBL" id="BMRB01000005">
    <property type="protein sequence ID" value="GGS49940.1"/>
    <property type="molecule type" value="Genomic_DNA"/>
</dbReference>